<dbReference type="SUPFAM" id="SSF53448">
    <property type="entry name" value="Nucleotide-diphospho-sugar transferases"/>
    <property type="match status" value="1"/>
</dbReference>
<dbReference type="PANTHER" id="PTHR48090">
    <property type="entry name" value="UNDECAPRENYL-PHOSPHATE 4-DEOXY-4-FORMAMIDO-L-ARABINOSE TRANSFERASE-RELATED"/>
    <property type="match status" value="1"/>
</dbReference>
<gene>
    <name evidence="2" type="ORF">A3B37_01760</name>
</gene>
<comment type="caution">
    <text evidence="2">The sequence shown here is derived from an EMBL/GenBank/DDBJ whole genome shotgun (WGS) entry which is preliminary data.</text>
</comment>
<dbReference type="InterPro" id="IPR001173">
    <property type="entry name" value="Glyco_trans_2-like"/>
</dbReference>
<sequence>MKVTLLIPTLNEIEGMRRIMPQIRHEWVDEIVVVDGGSRDGTVEYAESLGLKVVRQKKRGLRQGYLEALPHITGEIIITFSPDGNSLPDRIPALVSKIREGYDLVIVSRYREGARSEDDSWYTALGNWAFTKIVNVLFGARYTDMIVIFRAFRKQIVYDLDLHKDESYAYAERWVGGMNIPWEALMSVRAAKRKLKIAEIPGDEPKRLDPERRLKLFRIGFAHLIQFAYELFFWR</sequence>
<dbReference type="Proteomes" id="UP000176705">
    <property type="component" value="Unassembled WGS sequence"/>
</dbReference>
<dbReference type="EMBL" id="MHQS01000014">
    <property type="protein sequence ID" value="OHA08575.1"/>
    <property type="molecule type" value="Genomic_DNA"/>
</dbReference>
<dbReference type="Pfam" id="PF00535">
    <property type="entry name" value="Glycos_transf_2"/>
    <property type="match status" value="1"/>
</dbReference>
<evidence type="ECO:0000313" key="2">
    <source>
        <dbReference type="EMBL" id="OHA08575.1"/>
    </source>
</evidence>
<dbReference type="PANTHER" id="PTHR48090:SF7">
    <property type="entry name" value="RFBJ PROTEIN"/>
    <property type="match status" value="1"/>
</dbReference>
<name>A0A1G2LAC1_9BACT</name>
<protein>
    <submittedName>
        <fullName evidence="2">Histidinol phosphate phosphatase</fullName>
    </submittedName>
</protein>
<proteinExistence type="predicted"/>
<organism evidence="2 3">
    <name type="scientific">Candidatus Sungbacteria bacterium RIFCSPLOWO2_01_FULL_59_16</name>
    <dbReference type="NCBI Taxonomy" id="1802280"/>
    <lineage>
        <taxon>Bacteria</taxon>
        <taxon>Candidatus Sungiibacteriota</taxon>
    </lineage>
</organism>
<accession>A0A1G2LAC1</accession>
<dbReference type="AlphaFoldDB" id="A0A1G2LAC1"/>
<reference evidence="2 3" key="1">
    <citation type="journal article" date="2016" name="Nat. Commun.">
        <title>Thousands of microbial genomes shed light on interconnected biogeochemical processes in an aquifer system.</title>
        <authorList>
            <person name="Anantharaman K."/>
            <person name="Brown C.T."/>
            <person name="Hug L.A."/>
            <person name="Sharon I."/>
            <person name="Castelle C.J."/>
            <person name="Probst A.J."/>
            <person name="Thomas B.C."/>
            <person name="Singh A."/>
            <person name="Wilkins M.J."/>
            <person name="Karaoz U."/>
            <person name="Brodie E.L."/>
            <person name="Williams K.H."/>
            <person name="Hubbard S.S."/>
            <person name="Banfield J.F."/>
        </authorList>
    </citation>
    <scope>NUCLEOTIDE SEQUENCE [LARGE SCALE GENOMIC DNA]</scope>
</reference>
<feature type="domain" description="Glycosyltransferase 2-like" evidence="1">
    <location>
        <begin position="5"/>
        <end position="158"/>
    </location>
</feature>
<dbReference type="InterPro" id="IPR029044">
    <property type="entry name" value="Nucleotide-diphossugar_trans"/>
</dbReference>
<dbReference type="STRING" id="1802280.A3B37_01760"/>
<evidence type="ECO:0000259" key="1">
    <source>
        <dbReference type="Pfam" id="PF00535"/>
    </source>
</evidence>
<evidence type="ECO:0000313" key="3">
    <source>
        <dbReference type="Proteomes" id="UP000176705"/>
    </source>
</evidence>
<dbReference type="Gene3D" id="3.90.550.10">
    <property type="entry name" value="Spore Coat Polysaccharide Biosynthesis Protein SpsA, Chain A"/>
    <property type="match status" value="1"/>
</dbReference>
<dbReference type="InterPro" id="IPR050256">
    <property type="entry name" value="Glycosyltransferase_2"/>
</dbReference>
<dbReference type="CDD" id="cd04179">
    <property type="entry name" value="DPM_DPG-synthase_like"/>
    <property type="match status" value="1"/>
</dbReference>